<dbReference type="InParanoid" id="A0A0C3EAD5"/>
<protein>
    <submittedName>
        <fullName evidence="2">Uncharacterized protein</fullName>
    </submittedName>
</protein>
<proteinExistence type="predicted"/>
<dbReference type="Proteomes" id="UP000053989">
    <property type="component" value="Unassembled WGS sequence"/>
</dbReference>
<evidence type="ECO:0000256" key="1">
    <source>
        <dbReference type="SAM" id="MobiDB-lite"/>
    </source>
</evidence>
<name>A0A0C3EAD5_9AGAM</name>
<feature type="region of interest" description="Disordered" evidence="1">
    <location>
        <begin position="1"/>
        <end position="28"/>
    </location>
</feature>
<organism evidence="2 3">
    <name type="scientific">Scleroderma citrinum Foug A</name>
    <dbReference type="NCBI Taxonomy" id="1036808"/>
    <lineage>
        <taxon>Eukaryota</taxon>
        <taxon>Fungi</taxon>
        <taxon>Dikarya</taxon>
        <taxon>Basidiomycota</taxon>
        <taxon>Agaricomycotina</taxon>
        <taxon>Agaricomycetes</taxon>
        <taxon>Agaricomycetidae</taxon>
        <taxon>Boletales</taxon>
        <taxon>Sclerodermatineae</taxon>
        <taxon>Sclerodermataceae</taxon>
        <taxon>Scleroderma</taxon>
    </lineage>
</organism>
<dbReference type="AlphaFoldDB" id="A0A0C3EAD5"/>
<sequence length="157" mass="16938">MPFSSSSTGSGSYVSQLDSGDTHSSPVFCEDTDYVASSADSDISDSESESTDFVLLGHPLVDAMSMPSALSSVACTESEGDFLSSAFEKLTVVSNALSDDYSSDSEDLEAVKRAKRAIKRRRQRAARKARRVAQTPQREQTPVSTYCEATAFISRQV</sequence>
<reference evidence="2 3" key="1">
    <citation type="submission" date="2014-04" db="EMBL/GenBank/DDBJ databases">
        <authorList>
            <consortium name="DOE Joint Genome Institute"/>
            <person name="Kuo A."/>
            <person name="Kohler A."/>
            <person name="Nagy L.G."/>
            <person name="Floudas D."/>
            <person name="Copeland A."/>
            <person name="Barry K.W."/>
            <person name="Cichocki N."/>
            <person name="Veneault-Fourrey C."/>
            <person name="LaButti K."/>
            <person name="Lindquist E.A."/>
            <person name="Lipzen A."/>
            <person name="Lundell T."/>
            <person name="Morin E."/>
            <person name="Murat C."/>
            <person name="Sun H."/>
            <person name="Tunlid A."/>
            <person name="Henrissat B."/>
            <person name="Grigoriev I.V."/>
            <person name="Hibbett D.S."/>
            <person name="Martin F."/>
            <person name="Nordberg H.P."/>
            <person name="Cantor M.N."/>
            <person name="Hua S.X."/>
        </authorList>
    </citation>
    <scope>NUCLEOTIDE SEQUENCE [LARGE SCALE GENOMIC DNA]</scope>
    <source>
        <strain evidence="2 3">Foug A</strain>
    </source>
</reference>
<dbReference type="EMBL" id="KN822023">
    <property type="protein sequence ID" value="KIM65309.1"/>
    <property type="molecule type" value="Genomic_DNA"/>
</dbReference>
<reference evidence="3" key="2">
    <citation type="submission" date="2015-01" db="EMBL/GenBank/DDBJ databases">
        <title>Evolutionary Origins and Diversification of the Mycorrhizal Mutualists.</title>
        <authorList>
            <consortium name="DOE Joint Genome Institute"/>
            <consortium name="Mycorrhizal Genomics Consortium"/>
            <person name="Kohler A."/>
            <person name="Kuo A."/>
            <person name="Nagy L.G."/>
            <person name="Floudas D."/>
            <person name="Copeland A."/>
            <person name="Barry K.W."/>
            <person name="Cichocki N."/>
            <person name="Veneault-Fourrey C."/>
            <person name="LaButti K."/>
            <person name="Lindquist E.A."/>
            <person name="Lipzen A."/>
            <person name="Lundell T."/>
            <person name="Morin E."/>
            <person name="Murat C."/>
            <person name="Riley R."/>
            <person name="Ohm R."/>
            <person name="Sun H."/>
            <person name="Tunlid A."/>
            <person name="Henrissat B."/>
            <person name="Grigoriev I.V."/>
            <person name="Hibbett D.S."/>
            <person name="Martin F."/>
        </authorList>
    </citation>
    <scope>NUCLEOTIDE SEQUENCE [LARGE SCALE GENOMIC DNA]</scope>
    <source>
        <strain evidence="3">Foug A</strain>
    </source>
</reference>
<keyword evidence="3" id="KW-1185">Reference proteome</keyword>
<evidence type="ECO:0000313" key="2">
    <source>
        <dbReference type="EMBL" id="KIM65309.1"/>
    </source>
</evidence>
<accession>A0A0C3EAD5</accession>
<feature type="compositionally biased region" description="Polar residues" evidence="1">
    <location>
        <begin position="13"/>
        <end position="25"/>
    </location>
</feature>
<dbReference type="HOGENOM" id="CLU_1678972_0_0_1"/>
<evidence type="ECO:0000313" key="3">
    <source>
        <dbReference type="Proteomes" id="UP000053989"/>
    </source>
</evidence>
<gene>
    <name evidence="2" type="ORF">SCLCIDRAFT_541337</name>
</gene>
<feature type="compositionally biased region" description="Low complexity" evidence="1">
    <location>
        <begin position="1"/>
        <end position="12"/>
    </location>
</feature>